<protein>
    <submittedName>
        <fullName evidence="1">Type IV pilus assembly protein PilW</fullName>
    </submittedName>
</protein>
<dbReference type="InterPro" id="IPR032092">
    <property type="entry name" value="PilW"/>
</dbReference>
<comment type="caution">
    <text evidence="1">The sequence shown here is derived from an EMBL/GenBank/DDBJ whole genome shotgun (WGS) entry which is preliminary data.</text>
</comment>
<dbReference type="Pfam" id="PF16074">
    <property type="entry name" value="PilW"/>
    <property type="match status" value="1"/>
</dbReference>
<reference evidence="1 2" key="1">
    <citation type="journal article" date="2015" name="Stand. Genomic Sci.">
        <title>Genomic Encyclopedia of Bacterial and Archaeal Type Strains, Phase III: the genomes of soil and plant-associated and newly described type strains.</title>
        <authorList>
            <person name="Whitman W.B."/>
            <person name="Woyke T."/>
            <person name="Klenk H.P."/>
            <person name="Zhou Y."/>
            <person name="Lilburn T.G."/>
            <person name="Beck B.J."/>
            <person name="De Vos P."/>
            <person name="Vandamme P."/>
            <person name="Eisen J.A."/>
            <person name="Garrity G."/>
            <person name="Hugenholtz P."/>
            <person name="Kyrpides N.C."/>
        </authorList>
    </citation>
    <scope>NUCLEOTIDE SEQUENCE [LARGE SCALE GENOMIC DNA]</scope>
    <source>
        <strain evidence="1 2">CGMCC 1.10821</strain>
    </source>
</reference>
<gene>
    <name evidence="1" type="ORF">IP90_02759</name>
</gene>
<sequence>MAGVTLIELMVALAIGTLLILGLVQVFGASRTAYQLSEGMARTQENARFAMDYLQRDIRMAGHYGCVNDQAHLQTPGSLQPHFGAAPLFPLDFAVSVQGYEATGTAPGSSLALGGTWNAASGLPALITALNPRPGSDVIVLRYFSNEGAPVTAISNAASEETVTLADGRWDTLTGDGVATPTLFGIADCSRADVFAGSGAGTGIVTVTVASAATPDTDLAGRFTPQPSGQTTLYRAESLVYYVGTSTASGEPALFRARFNGTSYVPEELVEGIENLQLLYGQDRITNLATTPPSGYIDVQNPANAGGTWVADDWRRVGLVQVGILARSPGRAAAPQASVNPRSVLGVSFTAPTTNDGRYRASYEATVAMRNRLYGN</sequence>
<dbReference type="InterPro" id="IPR012902">
    <property type="entry name" value="N_methyl_site"/>
</dbReference>
<evidence type="ECO:0000313" key="1">
    <source>
        <dbReference type="EMBL" id="TWI00213.1"/>
    </source>
</evidence>
<organism evidence="1 2">
    <name type="scientific">Luteimonas cucumeris</name>
    <dbReference type="NCBI Taxonomy" id="985012"/>
    <lineage>
        <taxon>Bacteria</taxon>
        <taxon>Pseudomonadati</taxon>
        <taxon>Pseudomonadota</taxon>
        <taxon>Gammaproteobacteria</taxon>
        <taxon>Lysobacterales</taxon>
        <taxon>Lysobacteraceae</taxon>
        <taxon>Luteimonas</taxon>
    </lineage>
</organism>
<accession>A0A562KXV4</accession>
<proteinExistence type="predicted"/>
<dbReference type="AlphaFoldDB" id="A0A562KXV4"/>
<dbReference type="RefSeq" id="WP_144900252.1">
    <property type="nucleotide sequence ID" value="NZ_VLKN01000007.1"/>
</dbReference>
<keyword evidence="2" id="KW-1185">Reference proteome</keyword>
<name>A0A562KXV4_9GAMM</name>
<evidence type="ECO:0000313" key="2">
    <source>
        <dbReference type="Proteomes" id="UP000315167"/>
    </source>
</evidence>
<dbReference type="PROSITE" id="PS00409">
    <property type="entry name" value="PROKAR_NTER_METHYL"/>
    <property type="match status" value="1"/>
</dbReference>
<dbReference type="GO" id="GO:0043683">
    <property type="term" value="P:type IV pilus assembly"/>
    <property type="evidence" value="ECO:0007669"/>
    <property type="project" value="InterPro"/>
</dbReference>
<dbReference type="EMBL" id="VLKN01000007">
    <property type="protein sequence ID" value="TWI00213.1"/>
    <property type="molecule type" value="Genomic_DNA"/>
</dbReference>
<dbReference type="OrthoDB" id="5296662at2"/>
<dbReference type="Proteomes" id="UP000315167">
    <property type="component" value="Unassembled WGS sequence"/>
</dbReference>